<evidence type="ECO:0000256" key="4">
    <source>
        <dbReference type="ARBA" id="ARBA00023159"/>
    </source>
</evidence>
<dbReference type="Pfam" id="PF02311">
    <property type="entry name" value="AraC_binding"/>
    <property type="match status" value="1"/>
</dbReference>
<keyword evidence="3" id="KW-0238">DNA-binding</keyword>
<dbReference type="CDD" id="cd06124">
    <property type="entry name" value="cupin_NimR-like_N"/>
    <property type="match status" value="1"/>
</dbReference>
<dbReference type="InterPro" id="IPR003313">
    <property type="entry name" value="AraC-bd"/>
</dbReference>
<dbReference type="Gene3D" id="2.60.120.10">
    <property type="entry name" value="Jelly Rolls"/>
    <property type="match status" value="1"/>
</dbReference>
<gene>
    <name evidence="8" type="ORF">ABM479_23300</name>
</gene>
<dbReference type="SUPFAM" id="SSF51182">
    <property type="entry name" value="RmlC-like cupins"/>
    <property type="match status" value="1"/>
</dbReference>
<sequence length="274" mass="30155">MDQSSSQKDQAYLQHGTDVAEGIAVIAHDDRRFTSSRHSHKQAQLLYAVSGVISLTTDSGTWVVPPSRAVWLPPHLEHVTASHTSVQFRSLLIDVEGKDTLPKECMVVEVTPLLRELILRLAGLVDKPDHKKVAEAVIPLLLLELTFLPAQPLKLPLPKHPALSAFCEIVLGDLASTTSIEEAAKGLHMSRATLMRLFQRETGLSFGRWRQQARMLKALTLLAEGRSVLDVALDCGYESPSAFSAMFRRSLGRSPRDYFQSTTPPNETGQGIDG</sequence>
<protein>
    <submittedName>
        <fullName evidence="8">Helix-turn-helix transcriptional regulator</fullName>
    </submittedName>
</protein>
<dbReference type="InterPro" id="IPR011051">
    <property type="entry name" value="RmlC_Cupin_sf"/>
</dbReference>
<reference evidence="8" key="1">
    <citation type="submission" date="2024-06" db="EMBL/GenBank/DDBJ databases">
        <authorList>
            <person name="Li T."/>
            <person name="Gao R."/>
        </authorList>
    </citation>
    <scope>NUCLEOTIDE SEQUENCE</scope>
    <source>
        <strain evidence="8">ZPR3</strain>
        <plasmid evidence="8">unnamed1</plasmid>
    </source>
</reference>
<evidence type="ECO:0000313" key="8">
    <source>
        <dbReference type="EMBL" id="XBT96451.1"/>
    </source>
</evidence>
<dbReference type="FunFam" id="1.10.10.60:FF:000132">
    <property type="entry name" value="AraC family transcriptional regulator"/>
    <property type="match status" value="1"/>
</dbReference>
<keyword evidence="8" id="KW-0614">Plasmid</keyword>
<dbReference type="InterPro" id="IPR014710">
    <property type="entry name" value="RmlC-like_jellyroll"/>
</dbReference>
<dbReference type="Gene3D" id="1.10.10.60">
    <property type="entry name" value="Homeodomain-like"/>
    <property type="match status" value="1"/>
</dbReference>
<evidence type="ECO:0000256" key="2">
    <source>
        <dbReference type="ARBA" id="ARBA00023015"/>
    </source>
</evidence>
<feature type="domain" description="HTH araC/xylS-type" evidence="7">
    <location>
        <begin position="164"/>
        <end position="261"/>
    </location>
</feature>
<keyword evidence="5" id="KW-0804">Transcription</keyword>
<keyword evidence="2" id="KW-0805">Transcription regulation</keyword>
<dbReference type="PANTHER" id="PTHR11019:SF159">
    <property type="entry name" value="TRANSCRIPTIONAL REGULATOR-RELATED"/>
    <property type="match status" value="1"/>
</dbReference>
<dbReference type="SUPFAM" id="SSF46689">
    <property type="entry name" value="Homeodomain-like"/>
    <property type="match status" value="1"/>
</dbReference>
<keyword evidence="1" id="KW-0678">Repressor</keyword>
<accession>A0AAU7S1Z1</accession>
<dbReference type="GO" id="GO:0003700">
    <property type="term" value="F:DNA-binding transcription factor activity"/>
    <property type="evidence" value="ECO:0007669"/>
    <property type="project" value="InterPro"/>
</dbReference>
<evidence type="ECO:0000256" key="1">
    <source>
        <dbReference type="ARBA" id="ARBA00022491"/>
    </source>
</evidence>
<dbReference type="InterPro" id="IPR018060">
    <property type="entry name" value="HTH_AraC"/>
</dbReference>
<dbReference type="RefSeq" id="WP_349961131.1">
    <property type="nucleotide sequence ID" value="NZ_CP157961.1"/>
</dbReference>
<evidence type="ECO:0000256" key="6">
    <source>
        <dbReference type="SAM" id="MobiDB-lite"/>
    </source>
</evidence>
<dbReference type="PANTHER" id="PTHR11019">
    <property type="entry name" value="HTH-TYPE TRANSCRIPTIONAL REGULATOR NIMR"/>
    <property type="match status" value="1"/>
</dbReference>
<dbReference type="PROSITE" id="PS01124">
    <property type="entry name" value="HTH_ARAC_FAMILY_2"/>
    <property type="match status" value="1"/>
</dbReference>
<geneLocation type="plasmid" evidence="8">
    <name>unnamed1</name>
</geneLocation>
<dbReference type="PRINTS" id="PR00032">
    <property type="entry name" value="HTHARAC"/>
</dbReference>
<dbReference type="SMART" id="SM00342">
    <property type="entry name" value="HTH_ARAC"/>
    <property type="match status" value="1"/>
</dbReference>
<feature type="region of interest" description="Disordered" evidence="6">
    <location>
        <begin position="255"/>
        <end position="274"/>
    </location>
</feature>
<dbReference type="GO" id="GO:0043565">
    <property type="term" value="F:sequence-specific DNA binding"/>
    <property type="evidence" value="ECO:0007669"/>
    <property type="project" value="InterPro"/>
</dbReference>
<feature type="compositionally biased region" description="Polar residues" evidence="6">
    <location>
        <begin position="259"/>
        <end position="274"/>
    </location>
</feature>
<dbReference type="InterPro" id="IPR018062">
    <property type="entry name" value="HTH_AraC-typ_CS"/>
</dbReference>
<evidence type="ECO:0000256" key="5">
    <source>
        <dbReference type="ARBA" id="ARBA00023163"/>
    </source>
</evidence>
<organism evidence="8">
    <name type="scientific">Rhizobium sp. ZPR3</name>
    <dbReference type="NCBI Taxonomy" id="3158967"/>
    <lineage>
        <taxon>Bacteria</taxon>
        <taxon>Pseudomonadati</taxon>
        <taxon>Pseudomonadota</taxon>
        <taxon>Alphaproteobacteria</taxon>
        <taxon>Hyphomicrobiales</taxon>
        <taxon>Rhizobiaceae</taxon>
        <taxon>Rhizobium/Agrobacterium group</taxon>
        <taxon>Rhizobium</taxon>
    </lineage>
</organism>
<dbReference type="PROSITE" id="PS00041">
    <property type="entry name" value="HTH_ARAC_FAMILY_1"/>
    <property type="match status" value="1"/>
</dbReference>
<dbReference type="Pfam" id="PF12833">
    <property type="entry name" value="HTH_18"/>
    <property type="match status" value="1"/>
</dbReference>
<dbReference type="InterPro" id="IPR009057">
    <property type="entry name" value="Homeodomain-like_sf"/>
</dbReference>
<evidence type="ECO:0000259" key="7">
    <source>
        <dbReference type="PROSITE" id="PS01124"/>
    </source>
</evidence>
<evidence type="ECO:0000256" key="3">
    <source>
        <dbReference type="ARBA" id="ARBA00023125"/>
    </source>
</evidence>
<name>A0AAU7S1Z1_9HYPH</name>
<keyword evidence="4" id="KW-0010">Activator</keyword>
<dbReference type="InterPro" id="IPR020449">
    <property type="entry name" value="Tscrpt_reg_AraC-type_HTH"/>
</dbReference>
<dbReference type="EMBL" id="CP157961">
    <property type="protein sequence ID" value="XBT96451.1"/>
    <property type="molecule type" value="Genomic_DNA"/>
</dbReference>
<dbReference type="AlphaFoldDB" id="A0AAU7S1Z1"/>
<proteinExistence type="predicted"/>